<dbReference type="GO" id="GO:0005886">
    <property type="term" value="C:plasma membrane"/>
    <property type="evidence" value="ECO:0007669"/>
    <property type="project" value="UniProtKB-SubCell"/>
</dbReference>
<feature type="repeat" description="ANK" evidence="10">
    <location>
        <begin position="189"/>
        <end position="221"/>
    </location>
</feature>
<keyword evidence="2" id="KW-0813">Transport</keyword>
<evidence type="ECO:0008006" key="15">
    <source>
        <dbReference type="Google" id="ProtNLM"/>
    </source>
</evidence>
<feature type="region of interest" description="Disordered" evidence="11">
    <location>
        <begin position="783"/>
        <end position="802"/>
    </location>
</feature>
<evidence type="ECO:0000256" key="12">
    <source>
        <dbReference type="SAM" id="Phobius"/>
    </source>
</evidence>
<dbReference type="EMBL" id="BTRK01000006">
    <property type="protein sequence ID" value="GMR60506.1"/>
    <property type="molecule type" value="Genomic_DNA"/>
</dbReference>
<keyword evidence="12" id="KW-0812">Transmembrane</keyword>
<keyword evidence="12" id="KW-0472">Membrane</keyword>
<dbReference type="SMART" id="SM00248">
    <property type="entry name" value="ANK"/>
    <property type="match status" value="4"/>
</dbReference>
<dbReference type="SUPFAM" id="SSF48403">
    <property type="entry name" value="Ankyrin repeat"/>
    <property type="match status" value="1"/>
</dbReference>
<evidence type="ECO:0000256" key="5">
    <source>
        <dbReference type="ARBA" id="ARBA00022673"/>
    </source>
</evidence>
<keyword evidence="12" id="KW-1133">Transmembrane helix</keyword>
<feature type="transmembrane region" description="Helical" evidence="12">
    <location>
        <begin position="497"/>
        <end position="519"/>
    </location>
</feature>
<dbReference type="InterPro" id="IPR036770">
    <property type="entry name" value="Ankyrin_rpt-contain_sf"/>
</dbReference>
<dbReference type="Proteomes" id="UP001328107">
    <property type="component" value="Unassembled WGS sequence"/>
</dbReference>
<feature type="transmembrane region" description="Helical" evidence="12">
    <location>
        <begin position="702"/>
        <end position="721"/>
    </location>
</feature>
<gene>
    <name evidence="13" type="ORF">PMAYCL1PPCAC_30701</name>
</gene>
<comment type="caution">
    <text evidence="13">The sequence shown here is derived from an EMBL/GenBank/DDBJ whole genome shotgun (WGS) entry which is preliminary data.</text>
</comment>
<reference evidence="14" key="1">
    <citation type="submission" date="2022-10" db="EMBL/GenBank/DDBJ databases">
        <title>Genome assembly of Pristionchus species.</title>
        <authorList>
            <person name="Yoshida K."/>
            <person name="Sommer R.J."/>
        </authorList>
    </citation>
    <scope>NUCLEOTIDE SEQUENCE [LARGE SCALE GENOMIC DNA]</scope>
    <source>
        <strain evidence="14">RS5460</strain>
    </source>
</reference>
<protein>
    <recommendedName>
        <fullName evidence="15">ANK_REP_REGION domain-containing protein</fullName>
    </recommendedName>
</protein>
<dbReference type="Pfam" id="PF13606">
    <property type="entry name" value="Ank_3"/>
    <property type="match status" value="1"/>
</dbReference>
<evidence type="ECO:0000256" key="6">
    <source>
        <dbReference type="ARBA" id="ARBA00022737"/>
    </source>
</evidence>
<keyword evidence="4" id="KW-0109">Calcium transport</keyword>
<evidence type="ECO:0000256" key="11">
    <source>
        <dbReference type="SAM" id="MobiDB-lite"/>
    </source>
</evidence>
<evidence type="ECO:0000313" key="14">
    <source>
        <dbReference type="Proteomes" id="UP001328107"/>
    </source>
</evidence>
<keyword evidence="5" id="KW-0107">Calcium channel</keyword>
<dbReference type="GO" id="GO:0098703">
    <property type="term" value="P:calcium ion import across plasma membrane"/>
    <property type="evidence" value="ECO:0007669"/>
    <property type="project" value="TreeGrafter"/>
</dbReference>
<dbReference type="AlphaFoldDB" id="A0AAN5DCH9"/>
<evidence type="ECO:0000256" key="3">
    <source>
        <dbReference type="ARBA" id="ARBA00022475"/>
    </source>
</evidence>
<keyword evidence="6" id="KW-0677">Repeat</keyword>
<feature type="transmembrane region" description="Helical" evidence="12">
    <location>
        <begin position="540"/>
        <end position="558"/>
    </location>
</feature>
<keyword evidence="14" id="KW-1185">Reference proteome</keyword>
<keyword evidence="8" id="KW-0406">Ion transport</keyword>
<dbReference type="PROSITE" id="PS50297">
    <property type="entry name" value="ANK_REP_REGION"/>
    <property type="match status" value="2"/>
</dbReference>
<feature type="transmembrane region" description="Helical" evidence="12">
    <location>
        <begin position="612"/>
        <end position="631"/>
    </location>
</feature>
<feature type="repeat" description="ANK" evidence="10">
    <location>
        <begin position="258"/>
        <end position="290"/>
    </location>
</feature>
<sequence length="850" mass="97580">STETGKVGSMGRLREDSKLYRLVDMHGAGDLIPWMRYALRSGDHSIVDSYIDVKVRDFLYNQGKGKLVTVTELVKLRNKERNAMLGAFSRKKGKGKSGPNVLDEFNQEGENVGDLKKALKMLDGGGKGAKGESKYREIAWKLDLRGSMGETLVGVCLLNGSDIHTKLAIKLMTEFPKLLNDISISEDYYGLSPLHQAIINQDVPLVAFLLKRGADVQTRCYGAYFCADDQKNGRTDSLEHEYVELPVERTNYTGTMYFGEYPLSFAACMNHHDCVRLLYVYKANINAQDTNGNTVLHMCVIHENLEMLRLIIELGANIRIQNKQKLTPLTLAAKLAKKRMFTELLEHEAFTYWEYSKASNCAYPLARLDTVNEENGDIDDTSALSLVVYGSTQEHLEMLEGVLEEILQEKWDKFAKTEWIKGLFLFSVYYFFLFTAFMQRPFSMVTELETKGAIDAYGNVVNTTDINGNVANITDYDDTSARCHLQEYSTLPYNQGWVRMGCEAALFLLIIAQILMDVKDIRMIGWQKWVNIYKAFPAKVLYKISWVLILFTVPLRLMCSFDRNFFIIENYIICYAVVISTIHFLFFCRAIKFIGPFVLMIYTIIATDLRRFMMIYAIFLMGFSQAFYMIFFSCEVAVREYNLTAVDQGKDDDKDGKWENILDTPWEAGIRVFIMTIGEFMSFYKQLDACPKLSVSILGKGFFLFFELCVSILQLNLLIAMMTRTYEAISMTTDEYKRQWAKVILMLEISLSPPQRLRYLYQYSIPTGTNKAKRSFAITKKLDPRNMTDHEKEKKSKADKDIAEQKKMLNRKKMAEIEIKAGLRPSTRGRTRGDSTDRRRDLFYSNSLQI</sequence>
<feature type="repeat" description="ANK" evidence="10">
    <location>
        <begin position="291"/>
        <end position="323"/>
    </location>
</feature>
<keyword evidence="7" id="KW-0106">Calcium</keyword>
<dbReference type="InterPro" id="IPR024862">
    <property type="entry name" value="TRPV"/>
</dbReference>
<dbReference type="FunFam" id="1.25.40.20:FF:000181">
    <property type="entry name" value="Nanchung, isoform A"/>
    <property type="match status" value="1"/>
</dbReference>
<dbReference type="PROSITE" id="PS50088">
    <property type="entry name" value="ANK_REPEAT"/>
    <property type="match status" value="3"/>
</dbReference>
<dbReference type="InterPro" id="IPR002110">
    <property type="entry name" value="Ankyrin_rpt"/>
</dbReference>
<keyword evidence="10" id="KW-0040">ANK repeat</keyword>
<dbReference type="PANTHER" id="PTHR10582">
    <property type="entry name" value="TRANSIENT RECEPTOR POTENTIAL ION CHANNEL PROTEIN"/>
    <property type="match status" value="1"/>
</dbReference>
<dbReference type="PANTHER" id="PTHR10582:SF30">
    <property type="entry name" value="ION TRANSPORT DOMAIN-CONTAINING PROTEIN"/>
    <property type="match status" value="1"/>
</dbReference>
<evidence type="ECO:0000256" key="10">
    <source>
        <dbReference type="PROSITE-ProRule" id="PRU00023"/>
    </source>
</evidence>
<organism evidence="13 14">
    <name type="scientific">Pristionchus mayeri</name>
    <dbReference type="NCBI Taxonomy" id="1317129"/>
    <lineage>
        <taxon>Eukaryota</taxon>
        <taxon>Metazoa</taxon>
        <taxon>Ecdysozoa</taxon>
        <taxon>Nematoda</taxon>
        <taxon>Chromadorea</taxon>
        <taxon>Rhabditida</taxon>
        <taxon>Rhabditina</taxon>
        <taxon>Diplogasteromorpha</taxon>
        <taxon>Diplogasteroidea</taxon>
        <taxon>Neodiplogasteridae</taxon>
        <taxon>Pristionchus</taxon>
    </lineage>
</organism>
<keyword evidence="3" id="KW-1003">Cell membrane</keyword>
<evidence type="ECO:0000256" key="9">
    <source>
        <dbReference type="ARBA" id="ARBA00023303"/>
    </source>
</evidence>
<feature type="transmembrane region" description="Helical" evidence="12">
    <location>
        <begin position="570"/>
        <end position="591"/>
    </location>
</feature>
<dbReference type="GO" id="GO:0005262">
    <property type="term" value="F:calcium channel activity"/>
    <property type="evidence" value="ECO:0007669"/>
    <property type="project" value="UniProtKB-KW"/>
</dbReference>
<evidence type="ECO:0000256" key="7">
    <source>
        <dbReference type="ARBA" id="ARBA00022837"/>
    </source>
</evidence>
<evidence type="ECO:0000313" key="13">
    <source>
        <dbReference type="EMBL" id="GMR60506.1"/>
    </source>
</evidence>
<keyword evidence="9" id="KW-0407">Ion channel</keyword>
<evidence type="ECO:0000256" key="2">
    <source>
        <dbReference type="ARBA" id="ARBA00022448"/>
    </source>
</evidence>
<feature type="region of interest" description="Disordered" evidence="11">
    <location>
        <begin position="819"/>
        <end position="850"/>
    </location>
</feature>
<dbReference type="Pfam" id="PF12796">
    <property type="entry name" value="Ank_2"/>
    <property type="match status" value="1"/>
</dbReference>
<evidence type="ECO:0000256" key="8">
    <source>
        <dbReference type="ARBA" id="ARBA00023065"/>
    </source>
</evidence>
<comment type="subcellular location">
    <subcellularLocation>
        <location evidence="1">Cell membrane</location>
        <topology evidence="1">Multi-pass membrane protein</topology>
    </subcellularLocation>
</comment>
<proteinExistence type="predicted"/>
<feature type="non-terminal residue" evidence="13">
    <location>
        <position position="1"/>
    </location>
</feature>
<evidence type="ECO:0000256" key="1">
    <source>
        <dbReference type="ARBA" id="ARBA00004651"/>
    </source>
</evidence>
<accession>A0AAN5DCH9</accession>
<feature type="compositionally biased region" description="Basic and acidic residues" evidence="11">
    <location>
        <begin position="831"/>
        <end position="842"/>
    </location>
</feature>
<name>A0AAN5DCH9_9BILA</name>
<feature type="transmembrane region" description="Helical" evidence="12">
    <location>
        <begin position="419"/>
        <end position="438"/>
    </location>
</feature>
<evidence type="ECO:0000256" key="4">
    <source>
        <dbReference type="ARBA" id="ARBA00022568"/>
    </source>
</evidence>
<dbReference type="Gene3D" id="1.25.40.20">
    <property type="entry name" value="Ankyrin repeat-containing domain"/>
    <property type="match status" value="1"/>
</dbReference>